<dbReference type="PROSITE" id="PS50292">
    <property type="entry name" value="PEROXIDASE_3"/>
    <property type="match status" value="1"/>
</dbReference>
<protein>
    <submittedName>
        <fullName evidence="3">Uncharacterized protein</fullName>
    </submittedName>
</protein>
<keyword evidence="4" id="KW-1185">Reference proteome</keyword>
<sequence length="692" mass="79553">MQRRSSNHKLTGERKLSEMLQQPFDLYKPGWVDAYVLGLVNQISQPMDHSVTAEVTNHLFQEPARDFGRDLAAINLARAREHGIPGYMAYRKHCGLDDMDTWQDMWSFLPNGTVSEYLKIYDDPDDVDLWSAGVSELPAPGSMLGPVFSCIIATTFRDLKKGDRFWYENPGFVSSFTLRQLREIKKYSLARLLCNSGDNIETIQMKVMLLPDYDDNPRVSCKTEEIPDINLNYWKESLTYAEKDQEYPAEPPPITTSNNKGYLPPITHKPWSVTSEKLPNKYTLQDSYEADLEKEVPPEYSEGESEKVTEQYFLNPLNLDDLSPPFPDLFDIKDKYAISEESYYGIVPNEEKLESVEENESLKTEKLSNTDYGYLPPSEQQDYPIKDILNDGYTPSYGVNEKLQTSHGTTQHPSTKKLDLVEQPPVHDHTYYLNNKKYTSSGYKQTTPSTITDYYSQESYHYDAPNKGSDYNTNKYDHRVPIDTGLVPPPEEKPIDTSLVPPHYQKPNHSSIIENVNELIEKYGNQNNSQTEKTYDGYSYNKPAEEVKTSYGKTTEECLTVNEKEISITSTPAYIQDSYSITEITTKPANLEEEEYTILKAPEKEEYTILKPPEKEEYTIIKPPEEEEYTIIKPPEEEEYTILKPPQEEVERIEAKSIVKTLIEYTADETNSSTSETKENIQTNVIKNDKFE</sequence>
<dbReference type="OrthoDB" id="823504at2759"/>
<feature type="compositionally biased region" description="Polar residues" evidence="2">
    <location>
        <begin position="402"/>
        <end position="413"/>
    </location>
</feature>
<feature type="compositionally biased region" description="Basic and acidic residues" evidence="2">
    <location>
        <begin position="354"/>
        <end position="368"/>
    </location>
</feature>
<dbReference type="GO" id="GO:0020037">
    <property type="term" value="F:heme binding"/>
    <property type="evidence" value="ECO:0007669"/>
    <property type="project" value="InterPro"/>
</dbReference>
<feature type="region of interest" description="Disordered" evidence="2">
    <location>
        <begin position="668"/>
        <end position="692"/>
    </location>
</feature>
<dbReference type="GO" id="GO:0004601">
    <property type="term" value="F:peroxidase activity"/>
    <property type="evidence" value="ECO:0007669"/>
    <property type="project" value="UniProtKB-KW"/>
</dbReference>
<feature type="compositionally biased region" description="Polar residues" evidence="2">
    <location>
        <begin position="668"/>
        <end position="686"/>
    </location>
</feature>
<organism evidence="3 4">
    <name type="scientific">Nezara viridula</name>
    <name type="common">Southern green stink bug</name>
    <name type="synonym">Cimex viridulus</name>
    <dbReference type="NCBI Taxonomy" id="85310"/>
    <lineage>
        <taxon>Eukaryota</taxon>
        <taxon>Metazoa</taxon>
        <taxon>Ecdysozoa</taxon>
        <taxon>Arthropoda</taxon>
        <taxon>Hexapoda</taxon>
        <taxon>Insecta</taxon>
        <taxon>Pterygota</taxon>
        <taxon>Neoptera</taxon>
        <taxon>Paraneoptera</taxon>
        <taxon>Hemiptera</taxon>
        <taxon>Heteroptera</taxon>
        <taxon>Panheteroptera</taxon>
        <taxon>Pentatomomorpha</taxon>
        <taxon>Pentatomoidea</taxon>
        <taxon>Pentatomidae</taxon>
        <taxon>Pentatominae</taxon>
        <taxon>Nezara</taxon>
    </lineage>
</organism>
<evidence type="ECO:0000313" key="3">
    <source>
        <dbReference type="EMBL" id="CAH1407893.1"/>
    </source>
</evidence>
<dbReference type="PANTHER" id="PTHR11475">
    <property type="entry name" value="OXIDASE/PEROXIDASE"/>
    <property type="match status" value="1"/>
</dbReference>
<dbReference type="Proteomes" id="UP001152798">
    <property type="component" value="Chromosome 7"/>
</dbReference>
<dbReference type="EMBL" id="OV725083">
    <property type="protein sequence ID" value="CAH1407893.1"/>
    <property type="molecule type" value="Genomic_DNA"/>
</dbReference>
<feature type="region of interest" description="Disordered" evidence="2">
    <location>
        <begin position="354"/>
        <end position="423"/>
    </location>
</feature>
<evidence type="ECO:0000256" key="2">
    <source>
        <dbReference type="SAM" id="MobiDB-lite"/>
    </source>
</evidence>
<dbReference type="GO" id="GO:0006979">
    <property type="term" value="P:response to oxidative stress"/>
    <property type="evidence" value="ECO:0007669"/>
    <property type="project" value="InterPro"/>
</dbReference>
<keyword evidence="1" id="KW-0575">Peroxidase</keyword>
<dbReference type="PANTHER" id="PTHR11475:SF106">
    <property type="entry name" value="CURLY SU"/>
    <property type="match status" value="1"/>
</dbReference>
<dbReference type="SUPFAM" id="SSF48113">
    <property type="entry name" value="Heme-dependent peroxidases"/>
    <property type="match status" value="1"/>
</dbReference>
<proteinExistence type="predicted"/>
<name>A0A9P0MZA0_NEZVI</name>
<dbReference type="Gene3D" id="1.10.640.10">
    <property type="entry name" value="Haem peroxidase domain superfamily, animal type"/>
    <property type="match status" value="1"/>
</dbReference>
<dbReference type="Pfam" id="PF03098">
    <property type="entry name" value="An_peroxidase"/>
    <property type="match status" value="1"/>
</dbReference>
<dbReference type="InterPro" id="IPR010255">
    <property type="entry name" value="Haem_peroxidase_sf"/>
</dbReference>
<accession>A0A9P0MZA0</accession>
<dbReference type="InterPro" id="IPR037120">
    <property type="entry name" value="Haem_peroxidase_sf_animal"/>
</dbReference>
<keyword evidence="1" id="KW-0560">Oxidoreductase</keyword>
<evidence type="ECO:0000313" key="4">
    <source>
        <dbReference type="Proteomes" id="UP001152798"/>
    </source>
</evidence>
<dbReference type="InterPro" id="IPR019791">
    <property type="entry name" value="Haem_peroxidase_animal"/>
</dbReference>
<evidence type="ECO:0000256" key="1">
    <source>
        <dbReference type="ARBA" id="ARBA00022559"/>
    </source>
</evidence>
<dbReference type="AlphaFoldDB" id="A0A9P0MZA0"/>
<reference evidence="3" key="1">
    <citation type="submission" date="2022-01" db="EMBL/GenBank/DDBJ databases">
        <authorList>
            <person name="King R."/>
        </authorList>
    </citation>
    <scope>NUCLEOTIDE SEQUENCE</scope>
</reference>
<gene>
    <name evidence="3" type="ORF">NEZAVI_LOCUS15517</name>
</gene>